<organism evidence="1 2">
    <name type="scientific">Rhabditophanes sp. KR3021</name>
    <dbReference type="NCBI Taxonomy" id="114890"/>
    <lineage>
        <taxon>Eukaryota</taxon>
        <taxon>Metazoa</taxon>
        <taxon>Ecdysozoa</taxon>
        <taxon>Nematoda</taxon>
        <taxon>Chromadorea</taxon>
        <taxon>Rhabditida</taxon>
        <taxon>Tylenchina</taxon>
        <taxon>Panagrolaimomorpha</taxon>
        <taxon>Strongyloidoidea</taxon>
        <taxon>Alloionematidae</taxon>
        <taxon>Rhabditophanes</taxon>
    </lineage>
</organism>
<dbReference type="Proteomes" id="UP000095286">
    <property type="component" value="Unplaced"/>
</dbReference>
<protein>
    <submittedName>
        <fullName evidence="2">HNHc domain-containing protein</fullName>
    </submittedName>
</protein>
<sequence length="82" mass="9495">MSQDNARLAFEDSFVAHIDGNIHNNFSSNLKILTDKEHYRFEKDHGVLKYSIPDFTLIKKYPSILGAAKDTQIKDYLDLHKL</sequence>
<accession>A0AC35TS30</accession>
<evidence type="ECO:0000313" key="1">
    <source>
        <dbReference type="Proteomes" id="UP000095286"/>
    </source>
</evidence>
<evidence type="ECO:0000313" key="2">
    <source>
        <dbReference type="WBParaSite" id="RSKR_0000393700.1"/>
    </source>
</evidence>
<reference evidence="2" key="1">
    <citation type="submission" date="2016-11" db="UniProtKB">
        <authorList>
            <consortium name="WormBaseParasite"/>
        </authorList>
    </citation>
    <scope>IDENTIFICATION</scope>
    <source>
        <strain evidence="2">KR3021</strain>
    </source>
</reference>
<proteinExistence type="predicted"/>
<name>A0AC35TS30_9BILA</name>
<dbReference type="WBParaSite" id="RSKR_0000393700.1">
    <property type="protein sequence ID" value="RSKR_0000393700.1"/>
    <property type="gene ID" value="RSKR_0000393700"/>
</dbReference>